<gene>
    <name evidence="1" type="ORF">LY11_01522</name>
</gene>
<evidence type="ECO:0000313" key="2">
    <source>
        <dbReference type="Proteomes" id="UP000249754"/>
    </source>
</evidence>
<dbReference type="PANTHER" id="PTHR42811">
    <property type="entry name" value="SERINE ACETYLTRANSFERASE"/>
    <property type="match status" value="1"/>
</dbReference>
<dbReference type="Pfam" id="PF00132">
    <property type="entry name" value="Hexapep"/>
    <property type="match status" value="1"/>
</dbReference>
<organism evidence="1 2">
    <name type="scientific">Pedobacter cryoconitis</name>
    <dbReference type="NCBI Taxonomy" id="188932"/>
    <lineage>
        <taxon>Bacteria</taxon>
        <taxon>Pseudomonadati</taxon>
        <taxon>Bacteroidota</taxon>
        <taxon>Sphingobacteriia</taxon>
        <taxon>Sphingobacteriales</taxon>
        <taxon>Sphingobacteriaceae</taxon>
        <taxon>Pedobacter</taxon>
    </lineage>
</organism>
<dbReference type="OrthoDB" id="9794407at2"/>
<dbReference type="AlphaFoldDB" id="A0A327T195"/>
<evidence type="ECO:0000313" key="1">
    <source>
        <dbReference type="EMBL" id="RAJ33473.1"/>
    </source>
</evidence>
<proteinExistence type="predicted"/>
<name>A0A327T195_9SPHI</name>
<dbReference type="EMBL" id="QLLR01000004">
    <property type="protein sequence ID" value="RAJ33473.1"/>
    <property type="molecule type" value="Genomic_DNA"/>
</dbReference>
<reference evidence="1 2" key="1">
    <citation type="submission" date="2018-06" db="EMBL/GenBank/DDBJ databases">
        <title>Genomic Encyclopedia of Archaeal and Bacterial Type Strains, Phase II (KMG-II): from individual species to whole genera.</title>
        <authorList>
            <person name="Goeker M."/>
        </authorList>
    </citation>
    <scope>NUCLEOTIDE SEQUENCE [LARGE SCALE GENOMIC DNA]</scope>
    <source>
        <strain evidence="1 2">DSM 14825</strain>
    </source>
</reference>
<dbReference type="GO" id="GO:0016740">
    <property type="term" value="F:transferase activity"/>
    <property type="evidence" value="ECO:0007669"/>
    <property type="project" value="UniProtKB-KW"/>
</dbReference>
<sequence length="171" mass="19013">MGLREIFKIEWQINTHIKVSRFFYYKMPIGGRFISSTMDRLLLIIYGVELMSFSINVNKLSITHPSGILLGGNGVFSKGRVVIMSGVKFGGRSPNDELYLKKHKEQKVFELGDNVVIGTSSIILGPVTICDNVMIGSMSLVNKSISEPGVYVGIPAKKISEQISYDWVSHL</sequence>
<dbReference type="Proteomes" id="UP000249754">
    <property type="component" value="Unassembled WGS sequence"/>
</dbReference>
<keyword evidence="1" id="KW-0808">Transferase</keyword>
<dbReference type="InterPro" id="IPR011004">
    <property type="entry name" value="Trimer_LpxA-like_sf"/>
</dbReference>
<dbReference type="RefSeq" id="WP_111633087.1">
    <property type="nucleotide sequence ID" value="NZ_QLLR01000004.1"/>
</dbReference>
<dbReference type="SUPFAM" id="SSF51161">
    <property type="entry name" value="Trimeric LpxA-like enzymes"/>
    <property type="match status" value="1"/>
</dbReference>
<protein>
    <submittedName>
        <fullName evidence="1">Transferase family hexapeptide repeat protein</fullName>
    </submittedName>
</protein>
<comment type="caution">
    <text evidence="1">The sequence shown here is derived from an EMBL/GenBank/DDBJ whole genome shotgun (WGS) entry which is preliminary data.</text>
</comment>
<accession>A0A327T195</accession>
<dbReference type="Gene3D" id="2.160.10.10">
    <property type="entry name" value="Hexapeptide repeat proteins"/>
    <property type="match status" value="1"/>
</dbReference>
<dbReference type="InterPro" id="IPR001451">
    <property type="entry name" value="Hexapep"/>
</dbReference>